<evidence type="ECO:0000313" key="2">
    <source>
        <dbReference type="Proteomes" id="UP001060085"/>
    </source>
</evidence>
<dbReference type="Proteomes" id="UP001060085">
    <property type="component" value="Linkage Group LG05"/>
</dbReference>
<protein>
    <submittedName>
        <fullName evidence="1">Uncharacterized protein</fullName>
    </submittedName>
</protein>
<evidence type="ECO:0000313" key="1">
    <source>
        <dbReference type="EMBL" id="KAI5663305.1"/>
    </source>
</evidence>
<proteinExistence type="predicted"/>
<sequence>MASDQNFHSFNFSELLGVSVDKSQVMGTFLLFFIFFFAFFLLFFLYICIQRREIITNGTWLPTRAISWTRTAIGLDDATIGGLPTFSYEPSGKNGTNNKSIEETECCICLSIFEEGDKVKVLPKYSHGFHSESVDKWLRNRSNCPLCRTPVIQDSSEISAAGEA</sequence>
<reference evidence="2" key="1">
    <citation type="journal article" date="2023" name="Nat. Plants">
        <title>Single-cell RNA sequencing provides a high-resolution roadmap for understanding the multicellular compartmentation of specialized metabolism.</title>
        <authorList>
            <person name="Sun S."/>
            <person name="Shen X."/>
            <person name="Li Y."/>
            <person name="Li Y."/>
            <person name="Wang S."/>
            <person name="Li R."/>
            <person name="Zhang H."/>
            <person name="Shen G."/>
            <person name="Guo B."/>
            <person name="Wei J."/>
            <person name="Xu J."/>
            <person name="St-Pierre B."/>
            <person name="Chen S."/>
            <person name="Sun C."/>
        </authorList>
    </citation>
    <scope>NUCLEOTIDE SEQUENCE [LARGE SCALE GENOMIC DNA]</scope>
</reference>
<accession>A0ACC0ASP4</accession>
<keyword evidence="2" id="KW-1185">Reference proteome</keyword>
<organism evidence="1 2">
    <name type="scientific">Catharanthus roseus</name>
    <name type="common">Madagascar periwinkle</name>
    <name type="synonym">Vinca rosea</name>
    <dbReference type="NCBI Taxonomy" id="4058"/>
    <lineage>
        <taxon>Eukaryota</taxon>
        <taxon>Viridiplantae</taxon>
        <taxon>Streptophyta</taxon>
        <taxon>Embryophyta</taxon>
        <taxon>Tracheophyta</taxon>
        <taxon>Spermatophyta</taxon>
        <taxon>Magnoliopsida</taxon>
        <taxon>eudicotyledons</taxon>
        <taxon>Gunneridae</taxon>
        <taxon>Pentapetalae</taxon>
        <taxon>asterids</taxon>
        <taxon>lamiids</taxon>
        <taxon>Gentianales</taxon>
        <taxon>Apocynaceae</taxon>
        <taxon>Rauvolfioideae</taxon>
        <taxon>Vinceae</taxon>
        <taxon>Catharanthinae</taxon>
        <taxon>Catharanthus</taxon>
    </lineage>
</organism>
<name>A0ACC0ASP4_CATRO</name>
<gene>
    <name evidence="1" type="ORF">M9H77_22628</name>
</gene>
<dbReference type="EMBL" id="CM044705">
    <property type="protein sequence ID" value="KAI5663305.1"/>
    <property type="molecule type" value="Genomic_DNA"/>
</dbReference>
<comment type="caution">
    <text evidence="1">The sequence shown here is derived from an EMBL/GenBank/DDBJ whole genome shotgun (WGS) entry which is preliminary data.</text>
</comment>